<name>A0ABV6A391_9PSEU</name>
<keyword evidence="6" id="KW-0963">Cytoplasm</keyword>
<feature type="active site" description="Proton donor/acceptor" evidence="6">
    <location>
        <position position="117"/>
    </location>
</feature>
<comment type="function">
    <text evidence="6">Catalyzes the formation of acetyl phosphate from acetate and ATP. Can also catalyze the reverse reaction.</text>
</comment>
<evidence type="ECO:0000313" key="10">
    <source>
        <dbReference type="Proteomes" id="UP001589693"/>
    </source>
</evidence>
<dbReference type="PRINTS" id="PR00471">
    <property type="entry name" value="ACETATEKNASE"/>
</dbReference>
<dbReference type="SUPFAM" id="SSF53067">
    <property type="entry name" value="Actin-like ATPase domain"/>
    <property type="match status" value="2"/>
</dbReference>
<reference evidence="9 10" key="1">
    <citation type="submission" date="2024-09" db="EMBL/GenBank/DDBJ databases">
        <authorList>
            <person name="Sun Q."/>
            <person name="Mori K."/>
        </authorList>
    </citation>
    <scope>NUCLEOTIDE SEQUENCE [LARGE SCALE GENOMIC DNA]</scope>
    <source>
        <strain evidence="9 10">TBRC 7907</strain>
    </source>
</reference>
<evidence type="ECO:0000256" key="6">
    <source>
        <dbReference type="HAMAP-Rule" id="MF_00020"/>
    </source>
</evidence>
<dbReference type="NCBIfam" id="TIGR00016">
    <property type="entry name" value="ackA"/>
    <property type="match status" value="1"/>
</dbReference>
<dbReference type="InterPro" id="IPR004372">
    <property type="entry name" value="Ac/propionate_kinase"/>
</dbReference>
<feature type="binding site" evidence="6">
    <location>
        <position position="60"/>
    </location>
    <ligand>
        <name>substrate</name>
    </ligand>
</feature>
<comment type="caution">
    <text evidence="9">The sequence shown here is derived from an EMBL/GenBank/DDBJ whole genome shotgun (WGS) entry which is preliminary data.</text>
</comment>
<evidence type="ECO:0000256" key="1">
    <source>
        <dbReference type="ARBA" id="ARBA00008748"/>
    </source>
</evidence>
<evidence type="ECO:0000313" key="9">
    <source>
        <dbReference type="EMBL" id="MFB9907627.1"/>
    </source>
</evidence>
<protein>
    <recommendedName>
        <fullName evidence="6">Acetate kinase</fullName>
        <ecNumber evidence="6">2.7.2.1</ecNumber>
    </recommendedName>
    <alternativeName>
        <fullName evidence="6">Acetokinase</fullName>
    </alternativeName>
</protein>
<evidence type="ECO:0000256" key="5">
    <source>
        <dbReference type="ARBA" id="ARBA00022840"/>
    </source>
</evidence>
<accession>A0ABV6A391</accession>
<dbReference type="PROSITE" id="PS01075">
    <property type="entry name" value="ACETATE_KINASE_1"/>
    <property type="match status" value="1"/>
</dbReference>
<feature type="binding site" evidence="6">
    <location>
        <begin position="299"/>
        <end position="303"/>
    </location>
    <ligand>
        <name>ATP</name>
        <dbReference type="ChEBI" id="CHEBI:30616"/>
    </ligand>
</feature>
<feature type="binding site" evidence="6">
    <location>
        <begin position="177"/>
        <end position="181"/>
    </location>
    <ligand>
        <name>ATP</name>
        <dbReference type="ChEBI" id="CHEBI:30616"/>
    </ligand>
</feature>
<keyword evidence="2 6" id="KW-0808">Transferase</keyword>
<feature type="site" description="Transition state stabilizer" evidence="6">
    <location>
        <position position="210"/>
    </location>
</feature>
<dbReference type="GO" id="GO:0016301">
    <property type="term" value="F:kinase activity"/>
    <property type="evidence" value="ECO:0007669"/>
    <property type="project" value="UniProtKB-KW"/>
</dbReference>
<comment type="pathway">
    <text evidence="6">Metabolic intermediate biosynthesis; acetyl-CoA biosynthesis; acetyl-CoA from acetate: step 1/2.</text>
</comment>
<keyword evidence="5 6" id="KW-0067">ATP-binding</keyword>
<dbReference type="InterPro" id="IPR043129">
    <property type="entry name" value="ATPase_NBD"/>
</dbReference>
<dbReference type="PROSITE" id="PS01076">
    <property type="entry name" value="ACETATE_KINASE_2"/>
    <property type="match status" value="1"/>
</dbReference>
<dbReference type="Proteomes" id="UP001589693">
    <property type="component" value="Unassembled WGS sequence"/>
</dbReference>
<dbReference type="Pfam" id="PF00871">
    <property type="entry name" value="Acetate_kinase"/>
    <property type="match status" value="1"/>
</dbReference>
<dbReference type="HAMAP" id="MF_00020">
    <property type="entry name" value="Acetate_kinase"/>
    <property type="match status" value="1"/>
</dbReference>
<sequence>MCAEPILTVNVGSSSIKLAAVTRDGGVPWRRELRAPEDGGLAGLPAALAQAPAAAAVGHRIVHGGPTRATATEITDRVRADLLGLADLAPLHQPPALAAVDIVRRHCPGLPAVACFDTAFHHDLPAEAARYPLPRAWCERFGLRRFGFHGLSHGYAARRAPEVLGIDSSTTRTVICHLGSGASLAAVLGGRCVDTTMGFTPVDGLVQGTRCGSLDPGLVLWLLDGRGLTRAQVADGLGHQSGLLALAGTADMRAVLRRRAEGDERCAQAVDVYLHRLCASVAGMAAAMNGLDLLVFTGGIGENSAELRAEAAHRLAWLGVAVDELVNTTTVRGADGEISPATAQVRVVVVRAREDIEIAAQTRSVLRARVRTGPTDRPRLSYPAGQQAQASRSA</sequence>
<keyword evidence="4 6" id="KW-0418">Kinase</keyword>
<keyword evidence="6" id="KW-0479">Metal-binding</keyword>
<dbReference type="PANTHER" id="PTHR21060">
    <property type="entry name" value="ACETATE KINASE"/>
    <property type="match status" value="1"/>
</dbReference>
<feature type="site" description="Transition state stabilizer" evidence="6">
    <location>
        <position position="149"/>
    </location>
</feature>
<comment type="caution">
    <text evidence="6">Lacks conserved residue(s) required for the propagation of feature annotation.</text>
</comment>
<organism evidence="9 10">
    <name type="scientific">Allokutzneria oryzae</name>
    <dbReference type="NCBI Taxonomy" id="1378989"/>
    <lineage>
        <taxon>Bacteria</taxon>
        <taxon>Bacillati</taxon>
        <taxon>Actinomycetota</taxon>
        <taxon>Actinomycetes</taxon>
        <taxon>Pseudonocardiales</taxon>
        <taxon>Pseudonocardiaceae</taxon>
        <taxon>Allokutzneria</taxon>
    </lineage>
</organism>
<dbReference type="PIRSF" id="PIRSF000722">
    <property type="entry name" value="Acetate_prop_kin"/>
    <property type="match status" value="1"/>
</dbReference>
<feature type="binding site" evidence="6">
    <location>
        <begin position="251"/>
        <end position="253"/>
    </location>
    <ligand>
        <name>ATP</name>
        <dbReference type="ChEBI" id="CHEBI:30616"/>
    </ligand>
</feature>
<feature type="binding site" evidence="6">
    <location>
        <position position="354"/>
    </location>
    <ligand>
        <name>Mg(2+)</name>
        <dbReference type="ChEBI" id="CHEBI:18420"/>
    </ligand>
</feature>
<dbReference type="Gene3D" id="3.30.420.40">
    <property type="match status" value="2"/>
</dbReference>
<comment type="similarity">
    <text evidence="1 6 7">Belongs to the acetokinase family.</text>
</comment>
<comment type="cofactor">
    <cofactor evidence="6">
        <name>Mg(2+)</name>
        <dbReference type="ChEBI" id="CHEBI:18420"/>
    </cofactor>
    <cofactor evidence="6">
        <name>Mn(2+)</name>
        <dbReference type="ChEBI" id="CHEBI:29035"/>
    </cofactor>
    <text evidence="6">Mg(2+). Can also accept Mn(2+).</text>
</comment>
<keyword evidence="3 6" id="KW-0547">Nucleotide-binding</keyword>
<keyword evidence="10" id="KW-1185">Reference proteome</keyword>
<gene>
    <name evidence="6" type="primary">ackA</name>
    <name evidence="9" type="ORF">ACFFQA_27145</name>
</gene>
<dbReference type="PANTHER" id="PTHR21060:SF15">
    <property type="entry name" value="ACETATE KINASE-RELATED"/>
    <property type="match status" value="1"/>
</dbReference>
<evidence type="ECO:0000256" key="4">
    <source>
        <dbReference type="ARBA" id="ARBA00022777"/>
    </source>
</evidence>
<evidence type="ECO:0000256" key="8">
    <source>
        <dbReference type="SAM" id="MobiDB-lite"/>
    </source>
</evidence>
<comment type="subcellular location">
    <subcellularLocation>
        <location evidence="6">Cytoplasm</location>
    </subcellularLocation>
</comment>
<feature type="region of interest" description="Disordered" evidence="8">
    <location>
        <begin position="370"/>
        <end position="394"/>
    </location>
</feature>
<dbReference type="InterPro" id="IPR023865">
    <property type="entry name" value="Aliphatic_acid_kinase_CS"/>
</dbReference>
<evidence type="ECO:0000256" key="7">
    <source>
        <dbReference type="RuleBase" id="RU003835"/>
    </source>
</evidence>
<evidence type="ECO:0000256" key="3">
    <source>
        <dbReference type="ARBA" id="ARBA00022741"/>
    </source>
</evidence>
<evidence type="ECO:0000256" key="2">
    <source>
        <dbReference type="ARBA" id="ARBA00022679"/>
    </source>
</evidence>
<dbReference type="RefSeq" id="WP_377858133.1">
    <property type="nucleotide sequence ID" value="NZ_JBHLZU010000023.1"/>
</dbReference>
<dbReference type="EMBL" id="JBHLZU010000023">
    <property type="protein sequence ID" value="MFB9907627.1"/>
    <property type="molecule type" value="Genomic_DNA"/>
</dbReference>
<proteinExistence type="inferred from homology"/>
<comment type="subunit">
    <text evidence="6">Homodimer.</text>
</comment>
<dbReference type="EC" id="2.7.2.1" evidence="6"/>
<dbReference type="InterPro" id="IPR000890">
    <property type="entry name" value="Aliphatic_acid_kin_short-chain"/>
</dbReference>
<feature type="compositionally biased region" description="Polar residues" evidence="8">
    <location>
        <begin position="384"/>
        <end position="394"/>
    </location>
</feature>
<comment type="catalytic activity">
    <reaction evidence="6">
        <text>acetate + ATP = acetyl phosphate + ADP</text>
        <dbReference type="Rhea" id="RHEA:11352"/>
        <dbReference type="ChEBI" id="CHEBI:22191"/>
        <dbReference type="ChEBI" id="CHEBI:30089"/>
        <dbReference type="ChEBI" id="CHEBI:30616"/>
        <dbReference type="ChEBI" id="CHEBI:456216"/>
        <dbReference type="EC" id="2.7.2.1"/>
    </reaction>
</comment>
<keyword evidence="6" id="KW-0460">Magnesium</keyword>